<evidence type="ECO:0000313" key="2">
    <source>
        <dbReference type="EMBL" id="OXU30471.1"/>
    </source>
</evidence>
<sequence length="620" mass="71821">MDFMVKRLITLSVTIRNLAFSQAQRVNISRFCNTSRLHKDEVNRCNLKAQKEDLMLKTLRQGLSPSNLLNYIDSNKDQMRREHVIAALSSLHYFYRDKCQITTNLDEQIDFTKLCNCLQPQIKQLTPNEVIEALNILQLLNVPSSNIFVMTLLQHIEEYMKDLSFQDMYKLSTVLVQFSPTNFIKSIESSIKSQCFAKISQLDKSDISTLICALCFASKNVEDKAILNFLSDAVENYKEKIELKDALHILKSLCYTNDLPYKFTSIIEHVQKIIIENIDELNPNQILQIIKDISSKISTNHDEFYNETFIDELVQKVIYENWDFTRGSDILSCLNFIRHVQIDLLDYLSAKCYEDPNVFNEESNVIQPLVTGLALADYKPVFWDVMKQPILSQEISKMEHLKLCYFALHLACLECFEPMLLKEAFSTKHIISEEHQQIILRLYQIIKILCPSYGGPWPSKDLLDLVKNSQLNKDYPLLPALEQAIGGNVYIKTNVRTTMEHYIDHVVILNRSGYPIAINSYGSIETKCHNNGITYLEDLTIPPDSQIYLILYAQPEWYARNTQRMLGPYSLFIRTLESMSYTVIPVNGKMWEKMPENEKTLYIMQAIKLKFEDDTISTTS</sequence>
<evidence type="ECO:0000259" key="1">
    <source>
        <dbReference type="Pfam" id="PF08368"/>
    </source>
</evidence>
<dbReference type="AlphaFoldDB" id="A0A232FI93"/>
<evidence type="ECO:0000313" key="3">
    <source>
        <dbReference type="Proteomes" id="UP000215335"/>
    </source>
</evidence>
<organism evidence="2 3">
    <name type="scientific">Trichomalopsis sarcophagae</name>
    <dbReference type="NCBI Taxonomy" id="543379"/>
    <lineage>
        <taxon>Eukaryota</taxon>
        <taxon>Metazoa</taxon>
        <taxon>Ecdysozoa</taxon>
        <taxon>Arthropoda</taxon>
        <taxon>Hexapoda</taxon>
        <taxon>Insecta</taxon>
        <taxon>Pterygota</taxon>
        <taxon>Neoptera</taxon>
        <taxon>Endopterygota</taxon>
        <taxon>Hymenoptera</taxon>
        <taxon>Apocrita</taxon>
        <taxon>Proctotrupomorpha</taxon>
        <taxon>Chalcidoidea</taxon>
        <taxon>Pteromalidae</taxon>
        <taxon>Pteromalinae</taxon>
        <taxon>Trichomalopsis</taxon>
    </lineage>
</organism>
<reference evidence="2 3" key="1">
    <citation type="journal article" date="2017" name="Curr. Biol.">
        <title>The Evolution of Venom by Co-option of Single-Copy Genes.</title>
        <authorList>
            <person name="Martinson E.O."/>
            <person name="Mrinalini"/>
            <person name="Kelkar Y.D."/>
            <person name="Chang C.H."/>
            <person name="Werren J.H."/>
        </authorList>
    </citation>
    <scope>NUCLEOTIDE SEQUENCE [LARGE SCALE GENOMIC DNA]</scope>
    <source>
        <strain evidence="2 3">Alberta</strain>
        <tissue evidence="2">Whole body</tissue>
    </source>
</reference>
<dbReference type="EMBL" id="NNAY01000155">
    <property type="protein sequence ID" value="OXU30471.1"/>
    <property type="molecule type" value="Genomic_DNA"/>
</dbReference>
<name>A0A232FI93_9HYME</name>
<dbReference type="Proteomes" id="UP000215335">
    <property type="component" value="Unassembled WGS sequence"/>
</dbReference>
<dbReference type="STRING" id="543379.A0A232FI93"/>
<proteinExistence type="predicted"/>
<dbReference type="OrthoDB" id="443524at2759"/>
<feature type="domain" description="FAST kinase-like protein subdomain 2" evidence="1">
    <location>
        <begin position="440"/>
        <end position="516"/>
    </location>
</feature>
<keyword evidence="3" id="KW-1185">Reference proteome</keyword>
<gene>
    <name evidence="2" type="ORF">TSAR_013541</name>
</gene>
<accession>A0A232FI93</accession>
<dbReference type="Pfam" id="PF08368">
    <property type="entry name" value="FAST_2"/>
    <property type="match status" value="1"/>
</dbReference>
<comment type="caution">
    <text evidence="2">The sequence shown here is derived from an EMBL/GenBank/DDBJ whole genome shotgun (WGS) entry which is preliminary data.</text>
</comment>
<protein>
    <recommendedName>
        <fullName evidence="1">FAST kinase-like protein subdomain 2 domain-containing protein</fullName>
    </recommendedName>
</protein>
<dbReference type="InterPro" id="IPR013579">
    <property type="entry name" value="FAST_2"/>
</dbReference>